<dbReference type="EMBL" id="LJGT01000041">
    <property type="protein sequence ID" value="OEU85649.1"/>
    <property type="molecule type" value="Genomic_DNA"/>
</dbReference>
<evidence type="ECO:0000259" key="5">
    <source>
        <dbReference type="Pfam" id="PF21036"/>
    </source>
</evidence>
<protein>
    <submittedName>
        <fullName evidence="6">Uncharacterized protein</fullName>
    </submittedName>
</protein>
<keyword evidence="2" id="KW-0328">Glycosyltransferase</keyword>
<keyword evidence="3" id="KW-0808">Transferase</keyword>
<evidence type="ECO:0000313" key="6">
    <source>
        <dbReference type="EMBL" id="OEU85649.1"/>
    </source>
</evidence>
<dbReference type="OrthoDB" id="3863369at2"/>
<dbReference type="CDD" id="cd03784">
    <property type="entry name" value="GT1_Gtf-like"/>
    <property type="match status" value="1"/>
</dbReference>
<feature type="domain" description="Erythromycin biosynthesis protein CIII-like C-terminal" evidence="4">
    <location>
        <begin position="233"/>
        <end position="372"/>
    </location>
</feature>
<dbReference type="InterPro" id="IPR048284">
    <property type="entry name" value="EryCIII-like_N"/>
</dbReference>
<dbReference type="PANTHER" id="PTHR48050">
    <property type="entry name" value="STEROL 3-BETA-GLUCOSYLTRANSFERASE"/>
    <property type="match status" value="1"/>
</dbReference>
<dbReference type="PANTHER" id="PTHR48050:SF13">
    <property type="entry name" value="STEROL 3-BETA-GLUCOSYLTRANSFERASE UGT80A2"/>
    <property type="match status" value="1"/>
</dbReference>
<dbReference type="AlphaFoldDB" id="A0A1E7JGR0"/>
<dbReference type="GO" id="GO:0008194">
    <property type="term" value="F:UDP-glycosyltransferase activity"/>
    <property type="evidence" value="ECO:0007669"/>
    <property type="project" value="InterPro"/>
</dbReference>
<gene>
    <name evidence="6" type="ORF">AN215_24625</name>
</gene>
<sequence length="382" mass="41128">MRVLFVGGGSPATIFGIVPLASAVRNAGHEVFMAGNEAMVPYITGAGLPALSVADHEIKHYMAREWDDRFDTENHQDMMGFIGSWFARLGADGFASLRKVVETWRPDLLVGGTMSYAAALLSAELKVPYVVQAWGLDEWTGTDAAAERVLAPELRELGLDRLPEPDLRIGICPPSIASPDSRDDLLMRWMPGNLQGRLEPWMYSRAERPRVCLTAGSRADHERGFKFLKTLSERIAPLDVDIVIPAPEELAAELRAAIPGVRTGWIPLNVVMPTCDLVVHHAGGATTMTALTSCVPQLVIPETPVFMPPVQRLADFGAGLAIPEAEATDSAVAEACRAILSDGDFTVRARALAAEIAELPSPAALLPRLERLADASLVPADA</sequence>
<feature type="domain" description="Erythromycin biosynthesis protein CIII-like N-terminal" evidence="5">
    <location>
        <begin position="23"/>
        <end position="216"/>
    </location>
</feature>
<accession>A0A1E7JGR0</accession>
<evidence type="ECO:0000256" key="3">
    <source>
        <dbReference type="ARBA" id="ARBA00022679"/>
    </source>
</evidence>
<comment type="similarity">
    <text evidence="1">Belongs to the glycosyltransferase 28 family.</text>
</comment>
<dbReference type="Pfam" id="PF06722">
    <property type="entry name" value="EryCIII-like_C"/>
    <property type="match status" value="1"/>
</dbReference>
<dbReference type="SUPFAM" id="SSF53756">
    <property type="entry name" value="UDP-Glycosyltransferase/glycogen phosphorylase"/>
    <property type="match status" value="1"/>
</dbReference>
<dbReference type="InterPro" id="IPR002213">
    <property type="entry name" value="UDP_glucos_trans"/>
</dbReference>
<evidence type="ECO:0000256" key="1">
    <source>
        <dbReference type="ARBA" id="ARBA00006962"/>
    </source>
</evidence>
<dbReference type="Pfam" id="PF21036">
    <property type="entry name" value="EryCIII-like_N"/>
    <property type="match status" value="1"/>
</dbReference>
<proteinExistence type="inferred from homology"/>
<dbReference type="InterPro" id="IPR010610">
    <property type="entry name" value="EryCIII-like_C"/>
</dbReference>
<dbReference type="GO" id="GO:0016758">
    <property type="term" value="F:hexosyltransferase activity"/>
    <property type="evidence" value="ECO:0007669"/>
    <property type="project" value="UniProtKB-ARBA"/>
</dbReference>
<comment type="caution">
    <text evidence="6">The sequence shown here is derived from an EMBL/GenBank/DDBJ whole genome shotgun (WGS) entry which is preliminary data.</text>
</comment>
<evidence type="ECO:0000259" key="4">
    <source>
        <dbReference type="Pfam" id="PF06722"/>
    </source>
</evidence>
<keyword evidence="7" id="KW-1185">Reference proteome</keyword>
<dbReference type="Gene3D" id="3.40.50.2000">
    <property type="entry name" value="Glycogen Phosphorylase B"/>
    <property type="match status" value="2"/>
</dbReference>
<name>A0A1E7JGR0_9ACTN</name>
<evidence type="ECO:0000313" key="7">
    <source>
        <dbReference type="Proteomes" id="UP000176087"/>
    </source>
</evidence>
<evidence type="ECO:0000256" key="2">
    <source>
        <dbReference type="ARBA" id="ARBA00022676"/>
    </source>
</evidence>
<dbReference type="STRING" id="933944.AN215_24625"/>
<dbReference type="InterPro" id="IPR050426">
    <property type="entry name" value="Glycosyltransferase_28"/>
</dbReference>
<organism evidence="6 7">
    <name type="scientific">Streptomyces abyssalis</name>
    <dbReference type="NCBI Taxonomy" id="933944"/>
    <lineage>
        <taxon>Bacteria</taxon>
        <taxon>Bacillati</taxon>
        <taxon>Actinomycetota</taxon>
        <taxon>Actinomycetes</taxon>
        <taxon>Kitasatosporales</taxon>
        <taxon>Streptomycetaceae</taxon>
        <taxon>Streptomyces</taxon>
    </lineage>
</organism>
<dbReference type="RefSeq" id="WP_070010952.1">
    <property type="nucleotide sequence ID" value="NZ_LJGS01000039.1"/>
</dbReference>
<dbReference type="Proteomes" id="UP000176087">
    <property type="component" value="Unassembled WGS sequence"/>
</dbReference>
<dbReference type="GO" id="GO:0017000">
    <property type="term" value="P:antibiotic biosynthetic process"/>
    <property type="evidence" value="ECO:0007669"/>
    <property type="project" value="UniProtKB-ARBA"/>
</dbReference>
<reference evidence="6 7" key="1">
    <citation type="journal article" date="2016" name="Front. Microbiol.">
        <title>Comparative Genomics Analysis of Streptomyces Species Reveals Their Adaptation to the Marine Environment and Their Diversity at the Genomic Level.</title>
        <authorList>
            <person name="Tian X."/>
            <person name="Zhang Z."/>
            <person name="Yang T."/>
            <person name="Chen M."/>
            <person name="Li J."/>
            <person name="Chen F."/>
            <person name="Yang J."/>
            <person name="Li W."/>
            <person name="Zhang B."/>
            <person name="Zhang Z."/>
            <person name="Wu J."/>
            <person name="Zhang C."/>
            <person name="Long L."/>
            <person name="Xiao J."/>
        </authorList>
    </citation>
    <scope>NUCLEOTIDE SEQUENCE [LARGE SCALE GENOMIC DNA]</scope>
    <source>
        <strain evidence="6 7">SCSIO 10390</strain>
    </source>
</reference>